<name>A0AAV4HFF7_9GAST</name>
<dbReference type="PANTHER" id="PTHR10773:SF19">
    <property type="match status" value="1"/>
</dbReference>
<keyword evidence="2" id="KW-1185">Reference proteome</keyword>
<accession>A0AAV4HFF7</accession>
<organism evidence="1 2">
    <name type="scientific">Elysia marginata</name>
    <dbReference type="NCBI Taxonomy" id="1093978"/>
    <lineage>
        <taxon>Eukaryota</taxon>
        <taxon>Metazoa</taxon>
        <taxon>Spiralia</taxon>
        <taxon>Lophotrochozoa</taxon>
        <taxon>Mollusca</taxon>
        <taxon>Gastropoda</taxon>
        <taxon>Heterobranchia</taxon>
        <taxon>Euthyneura</taxon>
        <taxon>Panpulmonata</taxon>
        <taxon>Sacoglossa</taxon>
        <taxon>Placobranchoidea</taxon>
        <taxon>Plakobranchidae</taxon>
        <taxon>Elysia</taxon>
    </lineage>
</organism>
<dbReference type="EMBL" id="BMAT01005576">
    <property type="protein sequence ID" value="GFR96160.1"/>
    <property type="molecule type" value="Genomic_DNA"/>
</dbReference>
<dbReference type="PANTHER" id="PTHR10773">
    <property type="entry name" value="DNA-DIRECTED RNA POLYMERASES I, II, AND III SUBUNIT RPABC2"/>
    <property type="match status" value="1"/>
</dbReference>
<dbReference type="Proteomes" id="UP000762676">
    <property type="component" value="Unassembled WGS sequence"/>
</dbReference>
<sequence length="363" mass="41766">MYGRQVRGPADILADICAGKENTLEEFTFIHEYSNQLKEEISTACKIAAKNAETQLAKYRDKRSEHTRYSEFKKDDKVLILLPQDGNSLFMSYQGPFVVKKVASDNNYICQVGTSLRTYHANLVKKYEERTPLPPHDILLPHAAVAFIKEDDPDMDANIEFPQIERKEFPANVTINEKLTLDQQSEARQLLRRVVEQFSDTLSIARVWFSCTKTTRYTSSCLENGKRAVGQKYFSETFHQQNLSFFTPRKDQCDLCISFNKGNISTEEFDQHTGKKAAAQEQKKLDKEAADEAVSVWTMDVQSVPRCPRTKASALYYKTKLVIHNMTYFNLKTREGFCYVYDETNGTLSSNMFGWLHYQHSAK</sequence>
<evidence type="ECO:0000313" key="1">
    <source>
        <dbReference type="EMBL" id="GFR96160.1"/>
    </source>
</evidence>
<protein>
    <submittedName>
        <fullName evidence="1">Uncharacterized protein</fullName>
    </submittedName>
</protein>
<proteinExistence type="predicted"/>
<dbReference type="AlphaFoldDB" id="A0AAV4HFF7"/>
<comment type="caution">
    <text evidence="1">The sequence shown here is derived from an EMBL/GenBank/DDBJ whole genome shotgun (WGS) entry which is preliminary data.</text>
</comment>
<reference evidence="1 2" key="1">
    <citation type="journal article" date="2021" name="Elife">
        <title>Chloroplast acquisition without the gene transfer in kleptoplastic sea slugs, Plakobranchus ocellatus.</title>
        <authorList>
            <person name="Maeda T."/>
            <person name="Takahashi S."/>
            <person name="Yoshida T."/>
            <person name="Shimamura S."/>
            <person name="Takaki Y."/>
            <person name="Nagai Y."/>
            <person name="Toyoda A."/>
            <person name="Suzuki Y."/>
            <person name="Arimoto A."/>
            <person name="Ishii H."/>
            <person name="Satoh N."/>
            <person name="Nishiyama T."/>
            <person name="Hasebe M."/>
            <person name="Maruyama T."/>
            <person name="Minagawa J."/>
            <person name="Obokata J."/>
            <person name="Shigenobu S."/>
        </authorList>
    </citation>
    <scope>NUCLEOTIDE SEQUENCE [LARGE SCALE GENOMIC DNA]</scope>
</reference>
<gene>
    <name evidence="1" type="ORF">ElyMa_002713500</name>
</gene>
<evidence type="ECO:0000313" key="2">
    <source>
        <dbReference type="Proteomes" id="UP000762676"/>
    </source>
</evidence>